<gene>
    <name evidence="3" type="ORF">GLX28_16295</name>
</gene>
<dbReference type="InterPro" id="IPR010359">
    <property type="entry name" value="IrrE_HExxH"/>
</dbReference>
<accession>A0A6I4YMI7</accession>
<feature type="domain" description="HTH cro/C1-type" evidence="2">
    <location>
        <begin position="9"/>
        <end position="60"/>
    </location>
</feature>
<dbReference type="Pfam" id="PF01381">
    <property type="entry name" value="HTH_3"/>
    <property type="match status" value="1"/>
</dbReference>
<organism evidence="3 4">
    <name type="scientific">Deinococcus xianganensis</name>
    <dbReference type="NCBI Taxonomy" id="1507289"/>
    <lineage>
        <taxon>Bacteria</taxon>
        <taxon>Thermotogati</taxon>
        <taxon>Deinococcota</taxon>
        <taxon>Deinococci</taxon>
        <taxon>Deinococcales</taxon>
        <taxon>Deinococcaceae</taxon>
        <taxon>Deinococcus</taxon>
    </lineage>
</organism>
<evidence type="ECO:0000256" key="1">
    <source>
        <dbReference type="ARBA" id="ARBA00007227"/>
    </source>
</evidence>
<evidence type="ECO:0000259" key="2">
    <source>
        <dbReference type="PROSITE" id="PS50943"/>
    </source>
</evidence>
<evidence type="ECO:0000313" key="3">
    <source>
        <dbReference type="EMBL" id="MXV21191.1"/>
    </source>
</evidence>
<name>A0A6I4YMI7_9DEIO</name>
<dbReference type="SMART" id="SM00530">
    <property type="entry name" value="HTH_XRE"/>
    <property type="match status" value="1"/>
</dbReference>
<dbReference type="SUPFAM" id="SSF47413">
    <property type="entry name" value="lambda repressor-like DNA-binding domains"/>
    <property type="match status" value="1"/>
</dbReference>
<comment type="caution">
    <text evidence="3">The sequence shown here is derived from an EMBL/GenBank/DDBJ whole genome shotgun (WGS) entry which is preliminary data.</text>
</comment>
<sequence>MNVNFIGPLREQMGLSQTELGDKVGVTRQTIAVWERGERIPTLGQISAIAQALGVSTDVFLQPAQAEHGPTLLFRADDASALNLGLRAHIRQKVQDYVELEQELKETPTLPPAYPLDEFDPAKVERIATQVRDFLGVEDAPLGDVISLLEDKGFKVILTPLPVSVSGFSAYTEEWGGIIVVNSTHAVERQYFTALHELGHLICHRRDYNGHEVQAAKDPREKIANRLAGAVLLSRDVLERELRGYQHTWIPEAVLANLKVRYSASMATILMRAKDLGMITARQAGQQMGKIKKMHDDQGHEPVKIHRQHEQFADSNISIACNRLERLVYEAASKDFITRSRAAEILGKPMVEVRRNLKDWQAGQPGVAD</sequence>
<reference evidence="3 4" key="1">
    <citation type="submission" date="2019-11" db="EMBL/GenBank/DDBJ databases">
        <title>Genome sequence of Deinococcus xianganensis Y35, AI-2 producing algicidal bacterium, isolated from lake water.</title>
        <authorList>
            <person name="Li Y."/>
        </authorList>
    </citation>
    <scope>NUCLEOTIDE SEQUENCE [LARGE SCALE GENOMIC DNA]</scope>
    <source>
        <strain evidence="3 4">Y35</strain>
    </source>
</reference>
<proteinExistence type="inferred from homology"/>
<dbReference type="RefSeq" id="WP_160981296.1">
    <property type="nucleotide sequence ID" value="NZ_WVHK01000079.1"/>
</dbReference>
<dbReference type="CDD" id="cd00093">
    <property type="entry name" value="HTH_XRE"/>
    <property type="match status" value="1"/>
</dbReference>
<protein>
    <submittedName>
        <fullName evidence="3">Helix-turn-helix domain-containing protein</fullName>
    </submittedName>
</protein>
<dbReference type="PROSITE" id="PS50943">
    <property type="entry name" value="HTH_CROC1"/>
    <property type="match status" value="1"/>
</dbReference>
<dbReference type="EMBL" id="WVHK01000079">
    <property type="protein sequence ID" value="MXV21191.1"/>
    <property type="molecule type" value="Genomic_DNA"/>
</dbReference>
<dbReference type="PANTHER" id="PTHR43236">
    <property type="entry name" value="ANTITOXIN HIGA1"/>
    <property type="match status" value="1"/>
</dbReference>
<dbReference type="PANTHER" id="PTHR43236:SF1">
    <property type="entry name" value="BLL7220 PROTEIN"/>
    <property type="match status" value="1"/>
</dbReference>
<dbReference type="Gene3D" id="1.10.260.40">
    <property type="entry name" value="lambda repressor-like DNA-binding domains"/>
    <property type="match status" value="1"/>
</dbReference>
<dbReference type="InterPro" id="IPR001387">
    <property type="entry name" value="Cro/C1-type_HTH"/>
</dbReference>
<dbReference type="Gene3D" id="1.10.10.2910">
    <property type="match status" value="1"/>
</dbReference>
<dbReference type="AlphaFoldDB" id="A0A6I4YMI7"/>
<dbReference type="Pfam" id="PF06114">
    <property type="entry name" value="Peptidase_M78"/>
    <property type="match status" value="1"/>
</dbReference>
<dbReference type="Proteomes" id="UP000430519">
    <property type="component" value="Unassembled WGS sequence"/>
</dbReference>
<comment type="similarity">
    <text evidence="1">Belongs to the short-chain fatty acyl-CoA assimilation regulator (ScfR) family.</text>
</comment>
<evidence type="ECO:0000313" key="4">
    <source>
        <dbReference type="Proteomes" id="UP000430519"/>
    </source>
</evidence>
<dbReference type="InterPro" id="IPR052345">
    <property type="entry name" value="Rad_response_metalloprotease"/>
</dbReference>
<dbReference type="GO" id="GO:0003677">
    <property type="term" value="F:DNA binding"/>
    <property type="evidence" value="ECO:0007669"/>
    <property type="project" value="InterPro"/>
</dbReference>
<keyword evidence="4" id="KW-1185">Reference proteome</keyword>
<dbReference type="InterPro" id="IPR010982">
    <property type="entry name" value="Lambda_DNA-bd_dom_sf"/>
</dbReference>